<keyword evidence="1" id="KW-0805">Transcription regulation</keyword>
<evidence type="ECO:0000256" key="2">
    <source>
        <dbReference type="ARBA" id="ARBA00023125"/>
    </source>
</evidence>
<dbReference type="PANTHER" id="PTHR24567:SF26">
    <property type="entry name" value="REGULATORY PROTEIN YEIL"/>
    <property type="match status" value="1"/>
</dbReference>
<dbReference type="InterPro" id="IPR000595">
    <property type="entry name" value="cNMP-bd_dom"/>
</dbReference>
<evidence type="ECO:0000313" key="6">
    <source>
        <dbReference type="Proteomes" id="UP001320898"/>
    </source>
</evidence>
<dbReference type="InterPro" id="IPR018490">
    <property type="entry name" value="cNMP-bd_dom_sf"/>
</dbReference>
<evidence type="ECO:0000256" key="3">
    <source>
        <dbReference type="ARBA" id="ARBA00023163"/>
    </source>
</evidence>
<protein>
    <submittedName>
        <fullName evidence="5">Crp/Fnr family transcriptional regulator</fullName>
    </submittedName>
</protein>
<dbReference type="InterPro" id="IPR014710">
    <property type="entry name" value="RmlC-like_jellyroll"/>
</dbReference>
<dbReference type="SUPFAM" id="SSF46785">
    <property type="entry name" value="Winged helix' DNA-binding domain"/>
    <property type="match status" value="1"/>
</dbReference>
<dbReference type="PROSITE" id="PS51063">
    <property type="entry name" value="HTH_CRP_2"/>
    <property type="match status" value="1"/>
</dbReference>
<dbReference type="EMBL" id="JALIDZ010000003">
    <property type="protein sequence ID" value="MCT8971527.1"/>
    <property type="molecule type" value="Genomic_DNA"/>
</dbReference>
<proteinExistence type="predicted"/>
<dbReference type="Pfam" id="PF00027">
    <property type="entry name" value="cNMP_binding"/>
    <property type="match status" value="1"/>
</dbReference>
<evidence type="ECO:0000313" key="5">
    <source>
        <dbReference type="EMBL" id="MCT8971527.1"/>
    </source>
</evidence>
<accession>A0AAW5QWK4</accession>
<dbReference type="Proteomes" id="UP001320898">
    <property type="component" value="Unassembled WGS sequence"/>
</dbReference>
<keyword evidence="6" id="KW-1185">Reference proteome</keyword>
<dbReference type="InterPro" id="IPR036388">
    <property type="entry name" value="WH-like_DNA-bd_sf"/>
</dbReference>
<keyword evidence="3" id="KW-0804">Transcription</keyword>
<feature type="domain" description="HTH crp-type" evidence="4">
    <location>
        <begin position="159"/>
        <end position="234"/>
    </location>
</feature>
<dbReference type="RefSeq" id="WP_261615107.1">
    <property type="nucleotide sequence ID" value="NZ_JALIDZ010000003.1"/>
</dbReference>
<dbReference type="Gene3D" id="1.10.10.10">
    <property type="entry name" value="Winged helix-like DNA-binding domain superfamily/Winged helix DNA-binding domain"/>
    <property type="match status" value="1"/>
</dbReference>
<reference evidence="5 6" key="1">
    <citation type="submission" date="2022-04" db="EMBL/GenBank/DDBJ databases">
        <authorList>
            <person name="Ye Y.-Q."/>
            <person name="Du Z.-J."/>
        </authorList>
    </citation>
    <scope>NUCLEOTIDE SEQUENCE [LARGE SCALE GENOMIC DNA]</scope>
    <source>
        <strain evidence="5 6">A6E488</strain>
    </source>
</reference>
<evidence type="ECO:0000259" key="4">
    <source>
        <dbReference type="PROSITE" id="PS51063"/>
    </source>
</evidence>
<dbReference type="GO" id="GO:0003677">
    <property type="term" value="F:DNA binding"/>
    <property type="evidence" value="ECO:0007669"/>
    <property type="project" value="UniProtKB-KW"/>
</dbReference>
<dbReference type="SMART" id="SM00100">
    <property type="entry name" value="cNMP"/>
    <property type="match status" value="1"/>
</dbReference>
<dbReference type="SMART" id="SM00419">
    <property type="entry name" value="HTH_CRP"/>
    <property type="match status" value="1"/>
</dbReference>
<dbReference type="InterPro" id="IPR036390">
    <property type="entry name" value="WH_DNA-bd_sf"/>
</dbReference>
<keyword evidence="2" id="KW-0238">DNA-binding</keyword>
<dbReference type="InterPro" id="IPR012318">
    <property type="entry name" value="HTH_CRP"/>
</dbReference>
<dbReference type="GO" id="GO:0005829">
    <property type="term" value="C:cytosol"/>
    <property type="evidence" value="ECO:0007669"/>
    <property type="project" value="TreeGrafter"/>
</dbReference>
<organism evidence="5 6">
    <name type="scientific">Microbaculum marinisediminis</name>
    <dbReference type="NCBI Taxonomy" id="2931392"/>
    <lineage>
        <taxon>Bacteria</taxon>
        <taxon>Pseudomonadati</taxon>
        <taxon>Pseudomonadota</taxon>
        <taxon>Alphaproteobacteria</taxon>
        <taxon>Hyphomicrobiales</taxon>
        <taxon>Tepidamorphaceae</taxon>
        <taxon>Microbaculum</taxon>
    </lineage>
</organism>
<comment type="caution">
    <text evidence="5">The sequence shown here is derived from an EMBL/GenBank/DDBJ whole genome shotgun (WGS) entry which is preliminary data.</text>
</comment>
<evidence type="ECO:0000256" key="1">
    <source>
        <dbReference type="ARBA" id="ARBA00023015"/>
    </source>
</evidence>
<dbReference type="GO" id="GO:0003700">
    <property type="term" value="F:DNA-binding transcription factor activity"/>
    <property type="evidence" value="ECO:0007669"/>
    <property type="project" value="TreeGrafter"/>
</dbReference>
<dbReference type="SUPFAM" id="SSF51206">
    <property type="entry name" value="cAMP-binding domain-like"/>
    <property type="match status" value="1"/>
</dbReference>
<dbReference type="Gene3D" id="2.60.120.10">
    <property type="entry name" value="Jelly Rolls"/>
    <property type="match status" value="1"/>
</dbReference>
<dbReference type="CDD" id="cd00038">
    <property type="entry name" value="CAP_ED"/>
    <property type="match status" value="1"/>
</dbReference>
<dbReference type="AlphaFoldDB" id="A0AAW5QWK4"/>
<name>A0AAW5QWK4_9HYPH</name>
<dbReference type="Pfam" id="PF13545">
    <property type="entry name" value="HTH_Crp_2"/>
    <property type="match status" value="1"/>
</dbReference>
<dbReference type="InterPro" id="IPR050397">
    <property type="entry name" value="Env_Response_Regulators"/>
</dbReference>
<dbReference type="PANTHER" id="PTHR24567">
    <property type="entry name" value="CRP FAMILY TRANSCRIPTIONAL REGULATORY PROTEIN"/>
    <property type="match status" value="1"/>
</dbReference>
<sequence length="257" mass="28617">MARSGYGSKKKVLHHGASQLASGGLDDASSFEVLGAIANYKTGDKEVRAGQDIVRLGERCDVIYALVAGWAFLYSLLQDGQRQILQFALPGALLGLDLLGGGHATYGVEALTDVTVSILPQKALEPLSRNHPQIGLLLAGLASRDRLLSYDHLTSIGRRSAHERVAHLLLELFVRSHAQWPGHLIEEMHLPLTQEHIGDATGLTGVHVNRVLQDFRREKIVEFRYRRLRIRDPDRLADIANIEPQMVRAWIRHRQPD</sequence>
<gene>
    <name evidence="5" type="ORF">MUB46_06650</name>
</gene>